<dbReference type="EMBL" id="FQVM01000056">
    <property type="protein sequence ID" value="SHF18711.1"/>
    <property type="molecule type" value="Genomic_DNA"/>
</dbReference>
<organism evidence="2 3">
    <name type="scientific">Clostridium fallax</name>
    <dbReference type="NCBI Taxonomy" id="1533"/>
    <lineage>
        <taxon>Bacteria</taxon>
        <taxon>Bacillati</taxon>
        <taxon>Bacillota</taxon>
        <taxon>Clostridia</taxon>
        <taxon>Eubacteriales</taxon>
        <taxon>Clostridiaceae</taxon>
        <taxon>Clostridium</taxon>
    </lineage>
</organism>
<dbReference type="RefSeq" id="WP_072897897.1">
    <property type="nucleotide sequence ID" value="NZ_FQVM01000056.1"/>
</dbReference>
<evidence type="ECO:0000313" key="2">
    <source>
        <dbReference type="EMBL" id="SHF18711.1"/>
    </source>
</evidence>
<evidence type="ECO:0000313" key="3">
    <source>
        <dbReference type="Proteomes" id="UP000184035"/>
    </source>
</evidence>
<reference evidence="2 3" key="1">
    <citation type="submission" date="2016-11" db="EMBL/GenBank/DDBJ databases">
        <authorList>
            <person name="Jaros S."/>
            <person name="Januszkiewicz K."/>
            <person name="Wedrychowicz H."/>
        </authorList>
    </citation>
    <scope>NUCLEOTIDE SEQUENCE [LARGE SCALE GENOMIC DNA]</scope>
    <source>
        <strain evidence="2 3">DSM 2631</strain>
    </source>
</reference>
<name>A0A1M4ZL30_9CLOT</name>
<evidence type="ECO:0000256" key="1">
    <source>
        <dbReference type="SAM" id="Phobius"/>
    </source>
</evidence>
<feature type="transmembrane region" description="Helical" evidence="1">
    <location>
        <begin position="29"/>
        <end position="46"/>
    </location>
</feature>
<gene>
    <name evidence="2" type="ORF">SAMN05443638_1565</name>
</gene>
<proteinExistence type="predicted"/>
<dbReference type="Proteomes" id="UP000184035">
    <property type="component" value="Unassembled WGS sequence"/>
</dbReference>
<keyword evidence="1" id="KW-1133">Transmembrane helix</keyword>
<keyword evidence="1" id="KW-0812">Transmembrane</keyword>
<accession>A0A1M4ZL30</accession>
<protein>
    <submittedName>
        <fullName evidence="2">Uncharacterized protein</fullName>
    </submittedName>
</protein>
<dbReference type="STRING" id="1533.SAMN05443638_1565"/>
<dbReference type="AlphaFoldDB" id="A0A1M4ZL30"/>
<keyword evidence="1" id="KW-0472">Membrane</keyword>
<sequence>MISKKYKGFYPKWYVDKKNKEWIKKSKRYLMVLVLINVLFLPNILLKLDIYNEDKNLIKENENTYKEERHENNNLILKLNYLENLGEDKEFKIEREDIEIYGEPQDIIKIYNSSREFFIVNKIERIESNEKSLYKIKVDIKYD</sequence>
<keyword evidence="3" id="KW-1185">Reference proteome</keyword>